<gene>
    <name evidence="1" type="ORF">HV164_13960</name>
</gene>
<dbReference type="Pfam" id="PF04883">
    <property type="entry name" value="HK97-gp10_like"/>
    <property type="match status" value="1"/>
</dbReference>
<dbReference type="NCBIfam" id="TIGR01725">
    <property type="entry name" value="phge_HK97_gp10"/>
    <property type="match status" value="1"/>
</dbReference>
<organism evidence="1 2">
    <name type="scientific">Citrobacter freundii</name>
    <dbReference type="NCBI Taxonomy" id="546"/>
    <lineage>
        <taxon>Bacteria</taxon>
        <taxon>Pseudomonadati</taxon>
        <taxon>Pseudomonadota</taxon>
        <taxon>Gammaproteobacteria</taxon>
        <taxon>Enterobacterales</taxon>
        <taxon>Enterobacteriaceae</taxon>
        <taxon>Citrobacter</taxon>
        <taxon>Citrobacter freundii complex</taxon>
    </lineage>
</organism>
<reference evidence="2" key="1">
    <citation type="submission" date="2020-06" db="EMBL/GenBank/DDBJ databases">
        <title>REHAB project genomes.</title>
        <authorList>
            <person name="Shaw L.P."/>
        </authorList>
    </citation>
    <scope>NUCLEOTIDE SEQUENCE [LARGE SCALE GENOMIC DNA]</scope>
    <source>
        <strain evidence="2">RHBSTW-00334</strain>
    </source>
</reference>
<protein>
    <submittedName>
        <fullName evidence="1">HK97 gp10 family phage protein</fullName>
    </submittedName>
</protein>
<proteinExistence type="predicted"/>
<sequence length="149" mass="16746">MTDFSLDFSGLADIARDLEVLSRAESNKVLRDATRAGADVIRKAVVDNAPERTGKLKKNVVILTQRSKRRGEIISGVHIRGRNLRTGNSDNSMKARDPRNAFYWRFVELGTINMPAHPFIRPAFDTTEELAAQVAIWHMNRAIDEALSK</sequence>
<dbReference type="AlphaFoldDB" id="A0ABD7B110"/>
<name>A0ABD7B110_CITFR</name>
<dbReference type="EMBL" id="CP056597">
    <property type="protein sequence ID" value="QLY37552.1"/>
    <property type="molecule type" value="Genomic_DNA"/>
</dbReference>
<dbReference type="InterPro" id="IPR010064">
    <property type="entry name" value="HK97-gp10_tail"/>
</dbReference>
<dbReference type="RefSeq" id="WP_149911477.1">
    <property type="nucleotide sequence ID" value="NZ_CP056597.1"/>
</dbReference>
<dbReference type="Proteomes" id="UP000512043">
    <property type="component" value="Chromosome"/>
</dbReference>
<evidence type="ECO:0000313" key="1">
    <source>
        <dbReference type="EMBL" id="QLY37552.1"/>
    </source>
</evidence>
<evidence type="ECO:0000313" key="2">
    <source>
        <dbReference type="Proteomes" id="UP000512043"/>
    </source>
</evidence>
<accession>A0ABD7B110</accession>